<dbReference type="EMBL" id="QKWP01000047">
    <property type="protein sequence ID" value="RIB29072.1"/>
    <property type="molecule type" value="Genomic_DNA"/>
</dbReference>
<proteinExistence type="predicted"/>
<evidence type="ECO:0000313" key="2">
    <source>
        <dbReference type="EMBL" id="RIB29072.1"/>
    </source>
</evidence>
<organism evidence="2 3">
    <name type="scientific">Gigaspora rosea</name>
    <dbReference type="NCBI Taxonomy" id="44941"/>
    <lineage>
        <taxon>Eukaryota</taxon>
        <taxon>Fungi</taxon>
        <taxon>Fungi incertae sedis</taxon>
        <taxon>Mucoromycota</taxon>
        <taxon>Glomeromycotina</taxon>
        <taxon>Glomeromycetes</taxon>
        <taxon>Diversisporales</taxon>
        <taxon>Gigasporaceae</taxon>
        <taxon>Gigaspora</taxon>
    </lineage>
</organism>
<dbReference type="OrthoDB" id="2442232at2759"/>
<dbReference type="AlphaFoldDB" id="A0A397W4V9"/>
<protein>
    <submittedName>
        <fullName evidence="2">Uncharacterized protein</fullName>
    </submittedName>
</protein>
<name>A0A397W4V9_9GLOM</name>
<keyword evidence="3" id="KW-1185">Reference proteome</keyword>
<keyword evidence="1" id="KW-0175">Coiled coil</keyword>
<evidence type="ECO:0000313" key="3">
    <source>
        <dbReference type="Proteomes" id="UP000266673"/>
    </source>
</evidence>
<dbReference type="Proteomes" id="UP000266673">
    <property type="component" value="Unassembled WGS sequence"/>
</dbReference>
<feature type="coiled-coil region" evidence="1">
    <location>
        <begin position="102"/>
        <end position="139"/>
    </location>
</feature>
<reference evidence="2 3" key="1">
    <citation type="submission" date="2018-06" db="EMBL/GenBank/DDBJ databases">
        <title>Comparative genomics reveals the genomic features of Rhizophagus irregularis, R. cerebriforme, R. diaphanum and Gigaspora rosea, and their symbiotic lifestyle signature.</title>
        <authorList>
            <person name="Morin E."/>
            <person name="San Clemente H."/>
            <person name="Chen E.C.H."/>
            <person name="De La Providencia I."/>
            <person name="Hainaut M."/>
            <person name="Kuo A."/>
            <person name="Kohler A."/>
            <person name="Murat C."/>
            <person name="Tang N."/>
            <person name="Roy S."/>
            <person name="Loubradou J."/>
            <person name="Henrissat B."/>
            <person name="Grigoriev I.V."/>
            <person name="Corradi N."/>
            <person name="Roux C."/>
            <person name="Martin F.M."/>
        </authorList>
    </citation>
    <scope>NUCLEOTIDE SEQUENCE [LARGE SCALE GENOMIC DNA]</scope>
    <source>
        <strain evidence="2 3">DAOM 194757</strain>
    </source>
</reference>
<comment type="caution">
    <text evidence="2">The sequence shown here is derived from an EMBL/GenBank/DDBJ whole genome shotgun (WGS) entry which is preliminary data.</text>
</comment>
<accession>A0A397W4V9</accession>
<gene>
    <name evidence="2" type="ORF">C2G38_2028000</name>
</gene>
<evidence type="ECO:0000256" key="1">
    <source>
        <dbReference type="SAM" id="Coils"/>
    </source>
</evidence>
<sequence>MKYNDAEFADLTFTESKEFLQITFFDKKNVQKELYIKLTPYGCREPIECSILVNGFEVKDYILKDNYINKRISTMDDVFSIMRFCRKSSICMGQYTKAHASKEILTELVQNMRKTLKSQKELVKELRDLLKQKFEMEEENTSEPLANIVHNVVEEVKNQHEDISNIVLKELIHIQSGKPKGIRYHPMFIRWAISIYSTGPSATKL</sequence>